<dbReference type="EMBL" id="JACEFO010001897">
    <property type="protein sequence ID" value="KAF8695304.1"/>
    <property type="molecule type" value="Genomic_DNA"/>
</dbReference>
<reference evidence="2" key="1">
    <citation type="submission" date="2020-07" db="EMBL/GenBank/DDBJ databases">
        <title>Genome sequence and genetic diversity analysis of an under-domesticated orphan crop, white fonio (Digitaria exilis).</title>
        <authorList>
            <person name="Bennetzen J.L."/>
            <person name="Chen S."/>
            <person name="Ma X."/>
            <person name="Wang X."/>
            <person name="Yssel A.E.J."/>
            <person name="Chaluvadi S.R."/>
            <person name="Johnson M."/>
            <person name="Gangashetty P."/>
            <person name="Hamidou F."/>
            <person name="Sanogo M.D."/>
            <person name="Zwaenepoel A."/>
            <person name="Wallace J."/>
            <person name="Van De Peer Y."/>
            <person name="Van Deynze A."/>
        </authorList>
    </citation>
    <scope>NUCLEOTIDE SEQUENCE</scope>
    <source>
        <tissue evidence="2">Leaves</tissue>
    </source>
</reference>
<evidence type="ECO:0000256" key="1">
    <source>
        <dbReference type="SAM" id="Phobius"/>
    </source>
</evidence>
<comment type="caution">
    <text evidence="2">The sequence shown here is derived from an EMBL/GenBank/DDBJ whole genome shotgun (WGS) entry which is preliminary data.</text>
</comment>
<accession>A0A835BF49</accession>
<keyword evidence="3" id="KW-1185">Reference proteome</keyword>
<evidence type="ECO:0008006" key="4">
    <source>
        <dbReference type="Google" id="ProtNLM"/>
    </source>
</evidence>
<dbReference type="InterPro" id="IPR055312">
    <property type="entry name" value="FBL15-like"/>
</dbReference>
<gene>
    <name evidence="2" type="ORF">HU200_037527</name>
</gene>
<organism evidence="2 3">
    <name type="scientific">Digitaria exilis</name>
    <dbReference type="NCBI Taxonomy" id="1010633"/>
    <lineage>
        <taxon>Eukaryota</taxon>
        <taxon>Viridiplantae</taxon>
        <taxon>Streptophyta</taxon>
        <taxon>Embryophyta</taxon>
        <taxon>Tracheophyta</taxon>
        <taxon>Spermatophyta</taxon>
        <taxon>Magnoliopsida</taxon>
        <taxon>Liliopsida</taxon>
        <taxon>Poales</taxon>
        <taxon>Poaceae</taxon>
        <taxon>PACMAD clade</taxon>
        <taxon>Panicoideae</taxon>
        <taxon>Panicodae</taxon>
        <taxon>Paniceae</taxon>
        <taxon>Anthephorinae</taxon>
        <taxon>Digitaria</taxon>
    </lineage>
</organism>
<name>A0A835BF49_9POAL</name>
<keyword evidence="1" id="KW-0812">Transmembrane</keyword>
<dbReference type="PANTHER" id="PTHR34709:SF61">
    <property type="entry name" value="OS07G0229100 PROTEIN"/>
    <property type="match status" value="1"/>
</dbReference>
<proteinExistence type="predicted"/>
<protein>
    <recommendedName>
        <fullName evidence="4">FBD domain-containing protein</fullName>
    </recommendedName>
</protein>
<sequence>MLPQVTFLYLAVFNKGHAFGASLFHLLRMCTGIRKLIFILSDNRNSEAQSACPSDCICDEPTSWKTEGLVLNHLESANFYKLQGSDHEVTFLKQLFNWATVLTNMTITFGDQVTESKAREFRQALVGYSRPETSVNFCLTLWTRARHTCSNQKAKELVFLLWCADCFLCYCTAAS</sequence>
<dbReference type="OrthoDB" id="692170at2759"/>
<feature type="transmembrane region" description="Helical" evidence="1">
    <location>
        <begin position="6"/>
        <end position="27"/>
    </location>
</feature>
<dbReference type="PANTHER" id="PTHR34709">
    <property type="entry name" value="OS10G0396666 PROTEIN"/>
    <property type="match status" value="1"/>
</dbReference>
<evidence type="ECO:0000313" key="2">
    <source>
        <dbReference type="EMBL" id="KAF8695304.1"/>
    </source>
</evidence>
<keyword evidence="1" id="KW-1133">Transmembrane helix</keyword>
<keyword evidence="1" id="KW-0472">Membrane</keyword>
<dbReference type="Proteomes" id="UP000636709">
    <property type="component" value="Unassembled WGS sequence"/>
</dbReference>
<dbReference type="AlphaFoldDB" id="A0A835BF49"/>
<evidence type="ECO:0000313" key="3">
    <source>
        <dbReference type="Proteomes" id="UP000636709"/>
    </source>
</evidence>